<dbReference type="Gene3D" id="3.30.420.10">
    <property type="entry name" value="Ribonuclease H-like superfamily/Ribonuclease H"/>
    <property type="match status" value="1"/>
</dbReference>
<sequence length="100" mass="11299">MSTEASLLVKLVIILDNAPAHSQSEDLTKNREDLELLRLGPYSPMCSPIEGCFSVLKAWIKAFLAFNADQMFDLPYGDKTEWRMRLLENAIAGECCRPLH</sequence>
<reference evidence="2 3" key="1">
    <citation type="submission" date="2013-11" db="EMBL/GenBank/DDBJ databases">
        <title>The Genome Sequence of Phytophthora parasitica CJ05E6.</title>
        <authorList>
            <consortium name="The Broad Institute Genomics Platform"/>
            <person name="Russ C."/>
            <person name="Tyler B."/>
            <person name="Panabieres F."/>
            <person name="Shan W."/>
            <person name="Tripathy S."/>
            <person name="Grunwald N."/>
            <person name="Machado M."/>
            <person name="Johnson C.S."/>
            <person name="Arredondo F."/>
            <person name="Hong C."/>
            <person name="Coffey M."/>
            <person name="Young S.K."/>
            <person name="Zeng Q."/>
            <person name="Gargeya S."/>
            <person name="Fitzgerald M."/>
            <person name="Abouelleil A."/>
            <person name="Alvarado L."/>
            <person name="Chapman S.B."/>
            <person name="Gainer-Dewar J."/>
            <person name="Goldberg J."/>
            <person name="Griggs A."/>
            <person name="Gujja S."/>
            <person name="Hansen M."/>
            <person name="Howarth C."/>
            <person name="Imamovic A."/>
            <person name="Ireland A."/>
            <person name="Larimer J."/>
            <person name="McCowan C."/>
            <person name="Murphy C."/>
            <person name="Pearson M."/>
            <person name="Poon T.W."/>
            <person name="Priest M."/>
            <person name="Roberts A."/>
            <person name="Saif S."/>
            <person name="Shea T."/>
            <person name="Sykes S."/>
            <person name="Wortman J."/>
            <person name="Nusbaum C."/>
            <person name="Birren B."/>
        </authorList>
    </citation>
    <scope>NUCLEOTIDE SEQUENCE [LARGE SCALE GENOMIC DNA]</scope>
    <source>
        <strain evidence="2 3">CJ05E6</strain>
    </source>
</reference>
<dbReference type="EMBL" id="KI673071">
    <property type="protein sequence ID" value="ETL39599.1"/>
    <property type="molecule type" value="Genomic_DNA"/>
</dbReference>
<dbReference type="GO" id="GO:0003676">
    <property type="term" value="F:nucleic acid binding"/>
    <property type="evidence" value="ECO:0007669"/>
    <property type="project" value="InterPro"/>
</dbReference>
<accession>W2IZL5</accession>
<dbReference type="Pfam" id="PF13358">
    <property type="entry name" value="DDE_3"/>
    <property type="match status" value="1"/>
</dbReference>
<organism evidence="2 3">
    <name type="scientific">Phytophthora nicotianae</name>
    <name type="common">Potato buckeye rot agent</name>
    <name type="synonym">Phytophthora parasitica</name>
    <dbReference type="NCBI Taxonomy" id="4792"/>
    <lineage>
        <taxon>Eukaryota</taxon>
        <taxon>Sar</taxon>
        <taxon>Stramenopiles</taxon>
        <taxon>Oomycota</taxon>
        <taxon>Peronosporomycetes</taxon>
        <taxon>Peronosporales</taxon>
        <taxon>Peronosporaceae</taxon>
        <taxon>Phytophthora</taxon>
    </lineage>
</organism>
<name>W2IZL5_PHYNI</name>
<protein>
    <recommendedName>
        <fullName evidence="1">Tc1-like transposase DDE domain-containing protein</fullName>
    </recommendedName>
</protein>
<dbReference type="VEuPathDB" id="FungiDB:PPTG_12293"/>
<evidence type="ECO:0000259" key="1">
    <source>
        <dbReference type="Pfam" id="PF13358"/>
    </source>
</evidence>
<dbReference type="Proteomes" id="UP000053864">
    <property type="component" value="Unassembled WGS sequence"/>
</dbReference>
<dbReference type="AlphaFoldDB" id="W2IZL5"/>
<proteinExistence type="predicted"/>
<dbReference type="InterPro" id="IPR036397">
    <property type="entry name" value="RNaseH_sf"/>
</dbReference>
<feature type="domain" description="Tc1-like transposase DDE" evidence="1">
    <location>
        <begin position="10"/>
        <end position="64"/>
    </location>
</feature>
<dbReference type="InterPro" id="IPR038717">
    <property type="entry name" value="Tc1-like_DDE_dom"/>
</dbReference>
<evidence type="ECO:0000313" key="2">
    <source>
        <dbReference type="EMBL" id="ETL39599.1"/>
    </source>
</evidence>
<evidence type="ECO:0000313" key="3">
    <source>
        <dbReference type="Proteomes" id="UP000053864"/>
    </source>
</evidence>
<gene>
    <name evidence="2" type="ORF">L916_09088</name>
</gene>